<dbReference type="OrthoDB" id="9798651at2"/>
<dbReference type="SUPFAM" id="SSF100950">
    <property type="entry name" value="NagB/RpiA/CoA transferase-like"/>
    <property type="match status" value="1"/>
</dbReference>
<evidence type="ECO:0000259" key="7">
    <source>
        <dbReference type="PROSITE" id="PS51000"/>
    </source>
</evidence>
<evidence type="ECO:0000256" key="4">
    <source>
        <dbReference type="ARBA" id="ARBA00023125"/>
    </source>
</evidence>
<feature type="domain" description="HTH deoR-type" evidence="7">
    <location>
        <begin position="3"/>
        <end position="58"/>
    </location>
</feature>
<dbReference type="AlphaFoldDB" id="X0QJZ4"/>
<dbReference type="InterPro" id="IPR036390">
    <property type="entry name" value="WH_DNA-bd_sf"/>
</dbReference>
<dbReference type="Pfam" id="PF08220">
    <property type="entry name" value="HTH_DeoR"/>
    <property type="match status" value="1"/>
</dbReference>
<proteinExistence type="predicted"/>
<keyword evidence="3" id="KW-0805">Transcription regulation</keyword>
<sequence>MYKKDRLTLILDILGKSKKISMKELRELTKFTDSTLRRDVISLENENKIQHRYGQVELVKARNVEFPFQFRKQEMETQKQAMAKIAQDFLGDNMAIFLDSSSTVSELIPYLEQRKNLIVITNGLYNASKLNQIHGIKTFLTGGQLRPGSGSLLGDFASDYLTNFTTDIAFLSCSAMDVKGFYMSSEEQSAIKRTMMNLAKETIMMCDSSKFNQTNYYKLCNLQGATTLITDKQPDTELKNALEHANVEILF</sequence>
<dbReference type="STRING" id="1423734.FC83_GL001584"/>
<keyword evidence="2" id="KW-0678">Repressor</keyword>
<evidence type="ECO:0000313" key="8">
    <source>
        <dbReference type="EMBL" id="KRM30453.1"/>
    </source>
</evidence>
<dbReference type="EMBL" id="AZGA01000088">
    <property type="protein sequence ID" value="KRM30453.1"/>
    <property type="molecule type" value="Genomic_DNA"/>
</dbReference>
<evidence type="ECO:0000313" key="9">
    <source>
        <dbReference type="Proteomes" id="UP000051236"/>
    </source>
</evidence>
<keyword evidence="5" id="KW-0804">Transcription</keyword>
<dbReference type="PATRIC" id="fig|1423734.3.peg.1603"/>
<dbReference type="InterPro" id="IPR050313">
    <property type="entry name" value="Carb_Metab_HTH_regulators"/>
</dbReference>
<evidence type="ECO:0000256" key="1">
    <source>
        <dbReference type="ARBA" id="ARBA00021390"/>
    </source>
</evidence>
<evidence type="ECO:0000256" key="3">
    <source>
        <dbReference type="ARBA" id="ARBA00023015"/>
    </source>
</evidence>
<dbReference type="PANTHER" id="PTHR30363:SF4">
    <property type="entry name" value="GLYCEROL-3-PHOSPHATE REGULON REPRESSOR"/>
    <property type="match status" value="1"/>
</dbReference>
<dbReference type="Gene3D" id="3.40.50.1360">
    <property type="match status" value="1"/>
</dbReference>
<dbReference type="Pfam" id="PF00455">
    <property type="entry name" value="DeoRC"/>
    <property type="match status" value="1"/>
</dbReference>
<keyword evidence="9" id="KW-1185">Reference proteome</keyword>
<dbReference type="Proteomes" id="UP000051236">
    <property type="component" value="Unassembled WGS sequence"/>
</dbReference>
<evidence type="ECO:0000256" key="6">
    <source>
        <dbReference type="ARBA" id="ARBA00024937"/>
    </source>
</evidence>
<dbReference type="InterPro" id="IPR001034">
    <property type="entry name" value="DeoR_HTH"/>
</dbReference>
<reference evidence="8 9" key="1">
    <citation type="journal article" date="2015" name="Genome Announc.">
        <title>Expanding the biotechnology potential of lactobacilli through comparative genomics of 213 strains and associated genera.</title>
        <authorList>
            <person name="Sun Z."/>
            <person name="Harris H.M."/>
            <person name="McCann A."/>
            <person name="Guo C."/>
            <person name="Argimon S."/>
            <person name="Zhang W."/>
            <person name="Yang X."/>
            <person name="Jeffery I.B."/>
            <person name="Cooney J.C."/>
            <person name="Kagawa T.F."/>
            <person name="Liu W."/>
            <person name="Song Y."/>
            <person name="Salvetti E."/>
            <person name="Wrobel A."/>
            <person name="Rasinkangas P."/>
            <person name="Parkhill J."/>
            <person name="Rea M.C."/>
            <person name="O'Sullivan O."/>
            <person name="Ritari J."/>
            <person name="Douillard F.P."/>
            <person name="Paul Ross R."/>
            <person name="Yang R."/>
            <person name="Briner A.E."/>
            <person name="Felis G.E."/>
            <person name="de Vos W.M."/>
            <person name="Barrangou R."/>
            <person name="Klaenhammer T.R."/>
            <person name="Caufield P.W."/>
            <person name="Cui Y."/>
            <person name="Zhang H."/>
            <person name="O'Toole P.W."/>
        </authorList>
    </citation>
    <scope>NUCLEOTIDE SEQUENCE [LARGE SCALE GENOMIC DNA]</scope>
    <source>
        <strain evidence="8 9">DSM 18527</strain>
    </source>
</reference>
<organism evidence="8 9">
    <name type="scientific">Agrilactobacillus composti DSM 18527 = JCM 14202</name>
    <dbReference type="NCBI Taxonomy" id="1423734"/>
    <lineage>
        <taxon>Bacteria</taxon>
        <taxon>Bacillati</taxon>
        <taxon>Bacillota</taxon>
        <taxon>Bacilli</taxon>
        <taxon>Lactobacillales</taxon>
        <taxon>Lactobacillaceae</taxon>
        <taxon>Agrilactobacillus</taxon>
    </lineage>
</organism>
<accession>X0QJZ4</accession>
<dbReference type="PROSITE" id="PS00894">
    <property type="entry name" value="HTH_DEOR_1"/>
    <property type="match status" value="1"/>
</dbReference>
<comment type="function">
    <text evidence="6">Repressor of the lactose catabolism operon. Galactose-6-phosphate is the inducer.</text>
</comment>
<dbReference type="PANTHER" id="PTHR30363">
    <property type="entry name" value="HTH-TYPE TRANSCRIPTIONAL REGULATOR SRLR-RELATED"/>
    <property type="match status" value="1"/>
</dbReference>
<name>X0QJZ4_9LACO</name>
<evidence type="ECO:0000256" key="5">
    <source>
        <dbReference type="ARBA" id="ARBA00023163"/>
    </source>
</evidence>
<dbReference type="SUPFAM" id="SSF46785">
    <property type="entry name" value="Winged helix' DNA-binding domain"/>
    <property type="match status" value="1"/>
</dbReference>
<comment type="caution">
    <text evidence="8">The sequence shown here is derived from an EMBL/GenBank/DDBJ whole genome shotgun (WGS) entry which is preliminary data.</text>
</comment>
<dbReference type="GO" id="GO:0003700">
    <property type="term" value="F:DNA-binding transcription factor activity"/>
    <property type="evidence" value="ECO:0007669"/>
    <property type="project" value="InterPro"/>
</dbReference>
<keyword evidence="4" id="KW-0238">DNA-binding</keyword>
<dbReference type="GO" id="GO:0003677">
    <property type="term" value="F:DNA binding"/>
    <property type="evidence" value="ECO:0007669"/>
    <property type="project" value="UniProtKB-KW"/>
</dbReference>
<dbReference type="SMART" id="SM00420">
    <property type="entry name" value="HTH_DEOR"/>
    <property type="match status" value="1"/>
</dbReference>
<dbReference type="RefSeq" id="WP_035451452.1">
    <property type="nucleotide sequence ID" value="NZ_AZGA01000088.1"/>
</dbReference>
<dbReference type="InterPro" id="IPR018356">
    <property type="entry name" value="Tscrpt_reg_HTH_DeoR_CS"/>
</dbReference>
<gene>
    <name evidence="8" type="ORF">FC83_GL001584</name>
</gene>
<dbReference type="InterPro" id="IPR037171">
    <property type="entry name" value="NagB/RpiA_transferase-like"/>
</dbReference>
<evidence type="ECO:0000256" key="2">
    <source>
        <dbReference type="ARBA" id="ARBA00022491"/>
    </source>
</evidence>
<dbReference type="PROSITE" id="PS51000">
    <property type="entry name" value="HTH_DEOR_2"/>
    <property type="match status" value="1"/>
</dbReference>
<protein>
    <recommendedName>
        <fullName evidence="1">Lactose phosphotransferase system repressor</fullName>
    </recommendedName>
</protein>
<dbReference type="eggNOG" id="COG1349">
    <property type="taxonomic scope" value="Bacteria"/>
</dbReference>
<dbReference type="InterPro" id="IPR014036">
    <property type="entry name" value="DeoR-like_C"/>
</dbReference>
<dbReference type="SMART" id="SM01134">
    <property type="entry name" value="DeoRC"/>
    <property type="match status" value="1"/>
</dbReference>